<proteinExistence type="predicted"/>
<dbReference type="Gene3D" id="1.10.10.10">
    <property type="entry name" value="Winged helix-like DNA-binding domain superfamily/Winged helix DNA-binding domain"/>
    <property type="match status" value="1"/>
</dbReference>
<comment type="caution">
    <text evidence="1">The sequence shown here is derived from an EMBL/GenBank/DDBJ whole genome shotgun (WGS) entry which is preliminary data.</text>
</comment>
<dbReference type="NCBIfam" id="TIGR00738">
    <property type="entry name" value="rrf2_super"/>
    <property type="match status" value="1"/>
</dbReference>
<evidence type="ECO:0000313" key="1">
    <source>
        <dbReference type="EMBL" id="GGF88289.1"/>
    </source>
</evidence>
<dbReference type="OrthoDB" id="9808360at2"/>
<evidence type="ECO:0000313" key="2">
    <source>
        <dbReference type="Proteomes" id="UP000636949"/>
    </source>
</evidence>
<protein>
    <submittedName>
        <fullName evidence="1">SUF system Fe-S cluster assembly regulator</fullName>
    </submittedName>
</protein>
<dbReference type="PANTHER" id="PTHR33221">
    <property type="entry name" value="WINGED HELIX-TURN-HELIX TRANSCRIPTIONAL REGULATOR, RRF2 FAMILY"/>
    <property type="match status" value="1"/>
</dbReference>
<dbReference type="SUPFAM" id="SSF46785">
    <property type="entry name" value="Winged helix' DNA-binding domain"/>
    <property type="match status" value="1"/>
</dbReference>
<dbReference type="EMBL" id="BMJS01000001">
    <property type="protein sequence ID" value="GGF88289.1"/>
    <property type="molecule type" value="Genomic_DNA"/>
</dbReference>
<dbReference type="InterPro" id="IPR036390">
    <property type="entry name" value="WH_DNA-bd_sf"/>
</dbReference>
<dbReference type="RefSeq" id="WP_117001202.1">
    <property type="nucleotide sequence ID" value="NZ_BMJS01000001.1"/>
</dbReference>
<organism evidence="1 2">
    <name type="scientific">Cysteiniphilum litorale</name>
    <dbReference type="NCBI Taxonomy" id="2056700"/>
    <lineage>
        <taxon>Bacteria</taxon>
        <taxon>Pseudomonadati</taxon>
        <taxon>Pseudomonadota</taxon>
        <taxon>Gammaproteobacteria</taxon>
        <taxon>Thiotrichales</taxon>
        <taxon>Fastidiosibacteraceae</taxon>
        <taxon>Cysteiniphilum</taxon>
    </lineage>
</organism>
<dbReference type="PANTHER" id="PTHR33221:SF2">
    <property type="entry name" value="TRANSCRIPTIONAL REGULATOR"/>
    <property type="match status" value="1"/>
</dbReference>
<gene>
    <name evidence="1" type="ORF">GCM10010995_01950</name>
</gene>
<dbReference type="AlphaFoldDB" id="A0A8J2Z281"/>
<dbReference type="InterPro" id="IPR014290">
    <property type="entry name" value="SUF_FeS_clus_asmbl_reg"/>
</dbReference>
<dbReference type="InterPro" id="IPR030489">
    <property type="entry name" value="TR_Rrf2-type_CS"/>
</dbReference>
<name>A0A8J2Z281_9GAMM</name>
<dbReference type="InterPro" id="IPR000944">
    <property type="entry name" value="Tscrpt_reg_Rrf2"/>
</dbReference>
<dbReference type="InterPro" id="IPR036388">
    <property type="entry name" value="WH-like_DNA-bd_sf"/>
</dbReference>
<sequence>MLKVSKLADYAVMIVLKFAQNPQGLYSATDLISLTGLNLPTVRKVLKLLSLKGVLLAKRGAEGGYTLASEVSEISVLDIVEAIDGPLAFTECCSAGFISCSVNDCHMGGYWHVINKKVRETLSGFKLLELMNTSSDKLGELNKISDMNQTKKENSKEIMRYDG</sequence>
<dbReference type="PROSITE" id="PS01332">
    <property type="entry name" value="HTH_RRF2_1"/>
    <property type="match status" value="1"/>
</dbReference>
<dbReference type="NCBIfam" id="TIGR02944">
    <property type="entry name" value="suf_reg_Xantho"/>
    <property type="match status" value="1"/>
</dbReference>
<keyword evidence="2" id="KW-1185">Reference proteome</keyword>
<dbReference type="Proteomes" id="UP000636949">
    <property type="component" value="Unassembled WGS sequence"/>
</dbReference>
<dbReference type="GO" id="GO:0003700">
    <property type="term" value="F:DNA-binding transcription factor activity"/>
    <property type="evidence" value="ECO:0007669"/>
    <property type="project" value="TreeGrafter"/>
</dbReference>
<reference evidence="1" key="2">
    <citation type="submission" date="2020-09" db="EMBL/GenBank/DDBJ databases">
        <authorList>
            <person name="Sun Q."/>
            <person name="Zhou Y."/>
        </authorList>
    </citation>
    <scope>NUCLEOTIDE SEQUENCE</scope>
    <source>
        <strain evidence="1">CGMCC 1.15758</strain>
    </source>
</reference>
<accession>A0A8J2Z281</accession>
<reference evidence="1" key="1">
    <citation type="journal article" date="2014" name="Int. J. Syst. Evol. Microbiol.">
        <title>Complete genome sequence of Corynebacterium casei LMG S-19264T (=DSM 44701T), isolated from a smear-ripened cheese.</title>
        <authorList>
            <consortium name="US DOE Joint Genome Institute (JGI-PGF)"/>
            <person name="Walter F."/>
            <person name="Albersmeier A."/>
            <person name="Kalinowski J."/>
            <person name="Ruckert C."/>
        </authorList>
    </citation>
    <scope>NUCLEOTIDE SEQUENCE</scope>
    <source>
        <strain evidence="1">CGMCC 1.15758</strain>
    </source>
</reference>
<dbReference type="GO" id="GO:0005829">
    <property type="term" value="C:cytosol"/>
    <property type="evidence" value="ECO:0007669"/>
    <property type="project" value="TreeGrafter"/>
</dbReference>
<dbReference type="Pfam" id="PF02082">
    <property type="entry name" value="Rrf2"/>
    <property type="match status" value="1"/>
</dbReference>
<dbReference type="PROSITE" id="PS51197">
    <property type="entry name" value="HTH_RRF2_2"/>
    <property type="match status" value="1"/>
</dbReference>